<dbReference type="InterPro" id="IPR022385">
    <property type="entry name" value="Rhs_assc_core"/>
</dbReference>
<evidence type="ECO:0000313" key="6">
    <source>
        <dbReference type="Proteomes" id="UP000430272"/>
    </source>
</evidence>
<comment type="caution">
    <text evidence="5">The sequence shown here is derived from an EMBL/GenBank/DDBJ whole genome shotgun (WGS) entry which is preliminary data.</text>
</comment>
<keyword evidence="1" id="KW-0677">Repeat</keyword>
<evidence type="ECO:0000256" key="2">
    <source>
        <dbReference type="SAM" id="MobiDB-lite"/>
    </source>
</evidence>
<organism evidence="5 6">
    <name type="scientific">Qipengyuania pelagi</name>
    <dbReference type="NCBI Taxonomy" id="994320"/>
    <lineage>
        <taxon>Bacteria</taxon>
        <taxon>Pseudomonadati</taxon>
        <taxon>Pseudomonadota</taxon>
        <taxon>Alphaproteobacteria</taxon>
        <taxon>Sphingomonadales</taxon>
        <taxon>Erythrobacteraceae</taxon>
        <taxon>Qipengyuania</taxon>
    </lineage>
</organism>
<dbReference type="OrthoDB" id="6057489at2"/>
<name>A0A844YCD6_9SPHN</name>
<dbReference type="InterPro" id="IPR006530">
    <property type="entry name" value="YD"/>
</dbReference>
<dbReference type="GO" id="GO:0006644">
    <property type="term" value="P:phospholipid metabolic process"/>
    <property type="evidence" value="ECO:0007669"/>
    <property type="project" value="InterPro"/>
</dbReference>
<dbReference type="NCBIfam" id="TIGR03696">
    <property type="entry name" value="Rhs_assc_core"/>
    <property type="match status" value="1"/>
</dbReference>
<dbReference type="SUPFAM" id="SSF48619">
    <property type="entry name" value="Phospholipase A2, PLA2"/>
    <property type="match status" value="1"/>
</dbReference>
<dbReference type="Proteomes" id="UP000430272">
    <property type="component" value="Unassembled WGS sequence"/>
</dbReference>
<reference evidence="5 6" key="1">
    <citation type="submission" date="2019-12" db="EMBL/GenBank/DDBJ databases">
        <title>Genomic-based taxomic classification of the family Erythrobacteraceae.</title>
        <authorList>
            <person name="Xu L."/>
        </authorList>
    </citation>
    <scope>NUCLEOTIDE SEQUENCE [LARGE SCALE GENOMIC DNA]</scope>
    <source>
        <strain evidence="5 6">JCM 17468</strain>
    </source>
</reference>
<feature type="domain" description="Teneurin-like YD-shell" evidence="4">
    <location>
        <begin position="930"/>
        <end position="1178"/>
    </location>
</feature>
<feature type="region of interest" description="Disordered" evidence="2">
    <location>
        <begin position="574"/>
        <end position="598"/>
    </location>
</feature>
<accession>A0A844YCD6</accession>
<feature type="region of interest" description="Disordered" evidence="2">
    <location>
        <begin position="773"/>
        <end position="792"/>
    </location>
</feature>
<dbReference type="NCBIfam" id="TIGR01643">
    <property type="entry name" value="YD_repeat_2x"/>
    <property type="match status" value="2"/>
</dbReference>
<keyword evidence="6" id="KW-1185">Reference proteome</keyword>
<keyword evidence="3" id="KW-0732">Signal</keyword>
<dbReference type="EMBL" id="WTYD01000002">
    <property type="protein sequence ID" value="MXO54628.1"/>
    <property type="molecule type" value="Genomic_DNA"/>
</dbReference>
<evidence type="ECO:0000256" key="1">
    <source>
        <dbReference type="ARBA" id="ARBA00022737"/>
    </source>
</evidence>
<protein>
    <recommendedName>
        <fullName evidence="4">Teneurin-like YD-shell domain-containing protein</fullName>
    </recommendedName>
</protein>
<dbReference type="RefSeq" id="WP_160661528.1">
    <property type="nucleotide sequence ID" value="NZ_BAABDV010000001.1"/>
</dbReference>
<dbReference type="InterPro" id="IPR056823">
    <property type="entry name" value="TEN-like_YD-shell"/>
</dbReference>
<evidence type="ECO:0000256" key="3">
    <source>
        <dbReference type="SAM" id="SignalP"/>
    </source>
</evidence>
<proteinExistence type="predicted"/>
<dbReference type="Pfam" id="PF05593">
    <property type="entry name" value="RHS_repeat"/>
    <property type="match status" value="1"/>
</dbReference>
<dbReference type="Gene3D" id="2.180.10.10">
    <property type="entry name" value="RHS repeat-associated core"/>
    <property type="match status" value="3"/>
</dbReference>
<dbReference type="Gene3D" id="1.20.90.10">
    <property type="entry name" value="Phospholipase A2 domain"/>
    <property type="match status" value="1"/>
</dbReference>
<dbReference type="InterPro" id="IPR031325">
    <property type="entry name" value="RHS_repeat"/>
</dbReference>
<dbReference type="InterPro" id="IPR036444">
    <property type="entry name" value="PLipase_A2_dom_sf"/>
</dbReference>
<dbReference type="PANTHER" id="PTHR32305">
    <property type="match status" value="1"/>
</dbReference>
<dbReference type="PRINTS" id="PR00394">
    <property type="entry name" value="RHSPROTEIN"/>
</dbReference>
<dbReference type="PANTHER" id="PTHR32305:SF15">
    <property type="entry name" value="PROTEIN RHSA-RELATED"/>
    <property type="match status" value="1"/>
</dbReference>
<dbReference type="Pfam" id="PF25023">
    <property type="entry name" value="TEN_YD-shell"/>
    <property type="match status" value="1"/>
</dbReference>
<dbReference type="GO" id="GO:0004623">
    <property type="term" value="F:phospholipase A2 activity"/>
    <property type="evidence" value="ECO:0007669"/>
    <property type="project" value="InterPro"/>
</dbReference>
<dbReference type="InterPro" id="IPR050708">
    <property type="entry name" value="T6SS_VgrG/RHS"/>
</dbReference>
<evidence type="ECO:0000313" key="5">
    <source>
        <dbReference type="EMBL" id="MXO54628.1"/>
    </source>
</evidence>
<evidence type="ECO:0000259" key="4">
    <source>
        <dbReference type="Pfam" id="PF25023"/>
    </source>
</evidence>
<feature type="signal peptide" evidence="3">
    <location>
        <begin position="1"/>
        <end position="21"/>
    </location>
</feature>
<gene>
    <name evidence="5" type="ORF">GRI47_11515</name>
</gene>
<dbReference type="GO" id="GO:0050482">
    <property type="term" value="P:arachidonate secretion"/>
    <property type="evidence" value="ECO:0007669"/>
    <property type="project" value="InterPro"/>
</dbReference>
<feature type="chain" id="PRO_5032829009" description="Teneurin-like YD-shell domain-containing protein" evidence="3">
    <location>
        <begin position="22"/>
        <end position="1386"/>
    </location>
</feature>
<sequence length="1386" mass="148529">MKLSNARAARIGLLASTILCAGLSAPIAAQKLAAPVEPWVATDENGVDLTNGRYYLDILEGSIGSGDGAIAMVRYYGDTGLQDNWTGTLQLSNNGTVATVSLGKISEKFTDTGSGWVSAKANGGTLSGYGGSWTYRSPQGVEITYNSPSSMSFYPNTPSQYGGPGCSTDGDSCGLPVEVRRPNGVVYSLNWDLYTNCYQNGQPVLPGEGFGGGLEGNAEDCYTPFRLFTVTSNADYTMLFTYETNQSNDHSGFPPQSYYNRKTVEFFNTSSGPGSAGSQTVTYQRPASNVLVIANSQSGDWRITNNGANLSIQKPGRSSETLFVTRDSTNKVTSVTDDGATTNYSWSSSGGNTVVAKSDASGGDGQVVTNPSVGRPGTVTDARGASVTNTYYPSGLLQRTTYPEGNYMHYHRDARGNVTRTQIVGKTGGEINTYAGFGLDCGPYPVACNKPTYTVDARGKQTDYYYNGTPRLTEVRGPADASGQRPTTSFEYTVIDGKHKLTRQRECSSAASCSGSADERVTTLQYDSKGRYPVSVTVASGNGAIVSTSQFTYDARGNVLTVDGPLPGSGDTSYHFYDQRDRRRGTIGPDPDGSGAMPRQAIRYTYDGAGQVLYADVGTTTGTAEGNLDGMTVRQRVENIIDANGRRVQQRLVSGGQIYSLTQYSYDAQNRLDCVAVRMNPATYASLPGACSLATQGSQGPDRITRYHYDGDDRIVRVESGVGTAEVGNDYVATFTLNGLTQTLTDGESNRTTYVYDAFDRLSQTQFPYAGSKNASNPNDYEQLGYDNAGNVTSRRQRDGQVITYGYDALNRLTAKDLPGSESDASYAFDLMGRLTQAVLNGQTLSFGHDALGRNTSQSGPYGTTSYQYDAAGRRTRMTWADGFYVTYDYLDDGSIRYLREYGGTALATWNYDSAGDPSFITFANGTTQSVAFDPVGRLGSLVTDLAGSNGDNTRGFSYNPASQIAQTTQSNDSYNFDQLANADRFYTTNGLNQYTQVGSVPTGYDARGNLTSSGSDAFGYSSENFLTSYSHPTGSGSLVYDPIGRLYRYTGPSTDTRFAYDGVDMIAEYNGANQMMRRYVHGPGVDNPLVWYEGGGTGDRRYLHTDERGSVTAVSNASGALLGINSYDEYGIPGGAGLGRFRYTGQTWLPEVGLYYYKARMYSPTLGRFMQTDPIGYADGMNMYNYVGGDPVNFSDPFGLFTCKMNGKTYVPKDGATVEAAQEECEAKGGTWSNTIEVRPGGGTSDPMGYGELFGRYASGLGGSSGSAPPPPNALPCNAAGCIDPDPSSWDGTPPPLAANGCGTGSGDLIPDIFKSCSSHDICYGTLGASKRNCDTRFLVGMAIECTVQSPICKGAAITYYAAVRYFGNKAYEDAQNEALWRSKK</sequence>